<dbReference type="RefSeq" id="WP_092545421.1">
    <property type="nucleotide sequence ID" value="NZ_BOMJ01000005.1"/>
</dbReference>
<dbReference type="Pfam" id="PF00583">
    <property type="entry name" value="Acetyltransf_1"/>
    <property type="match status" value="1"/>
</dbReference>
<dbReference type="OrthoDB" id="164800at2"/>
<dbReference type="SUPFAM" id="SSF55729">
    <property type="entry name" value="Acyl-CoA N-acyltransferases (Nat)"/>
    <property type="match status" value="1"/>
</dbReference>
<dbReference type="EMBL" id="LT629758">
    <property type="protein sequence ID" value="SDT31540.1"/>
    <property type="molecule type" value="Genomic_DNA"/>
</dbReference>
<organism evidence="2 3">
    <name type="scientific">Actinoplanes derwentensis</name>
    <dbReference type="NCBI Taxonomy" id="113562"/>
    <lineage>
        <taxon>Bacteria</taxon>
        <taxon>Bacillati</taxon>
        <taxon>Actinomycetota</taxon>
        <taxon>Actinomycetes</taxon>
        <taxon>Micromonosporales</taxon>
        <taxon>Micromonosporaceae</taxon>
        <taxon>Actinoplanes</taxon>
    </lineage>
</organism>
<dbReference type="CDD" id="cd04301">
    <property type="entry name" value="NAT_SF"/>
    <property type="match status" value="1"/>
</dbReference>
<dbReference type="InterPro" id="IPR000182">
    <property type="entry name" value="GNAT_dom"/>
</dbReference>
<sequence length="261" mass="28809">MDHQEVLALFDRQMRRDSRSETPSTHMEWDGPVLRHVGGRKDWNAVVWSELDEDGADAAIAAQVRFFAGLGVEFEWKLYGHDRPADLGERLLAAGFAAEERETLMVGAVGDMRLSTELPDGVRLERVTDAAGVELMARASERAFGENADWLRHRVLKQLAEEPENAHPFVVLAGDEPVSSARMDVYPGTDFVGLWGGGTAPEWRGKGIYRALVAERARIAADLGYRYLQVDATDQSRPILSRLGFAALSTTTPYLMAAPGN</sequence>
<keyword evidence="3" id="KW-1185">Reference proteome</keyword>
<dbReference type="Gene3D" id="3.40.630.30">
    <property type="match status" value="1"/>
</dbReference>
<evidence type="ECO:0000313" key="2">
    <source>
        <dbReference type="EMBL" id="SDT31540.1"/>
    </source>
</evidence>
<name>A0A1H1ZCZ5_9ACTN</name>
<evidence type="ECO:0000259" key="1">
    <source>
        <dbReference type="PROSITE" id="PS51186"/>
    </source>
</evidence>
<gene>
    <name evidence="2" type="ORF">SAMN04489716_3257</name>
</gene>
<dbReference type="GO" id="GO:0016747">
    <property type="term" value="F:acyltransferase activity, transferring groups other than amino-acyl groups"/>
    <property type="evidence" value="ECO:0007669"/>
    <property type="project" value="InterPro"/>
</dbReference>
<dbReference type="Proteomes" id="UP000198688">
    <property type="component" value="Chromosome I"/>
</dbReference>
<dbReference type="InterPro" id="IPR016181">
    <property type="entry name" value="Acyl_CoA_acyltransferase"/>
</dbReference>
<dbReference type="STRING" id="113562.SAMN04489716_3257"/>
<evidence type="ECO:0000313" key="3">
    <source>
        <dbReference type="Proteomes" id="UP000198688"/>
    </source>
</evidence>
<proteinExistence type="predicted"/>
<protein>
    <submittedName>
        <fullName evidence="2">Acetyltransferase (GNAT) domain-containing protein</fullName>
    </submittedName>
</protein>
<dbReference type="AlphaFoldDB" id="A0A1H1ZCZ5"/>
<reference evidence="2 3" key="1">
    <citation type="submission" date="2016-10" db="EMBL/GenBank/DDBJ databases">
        <authorList>
            <person name="de Groot N.N."/>
        </authorList>
    </citation>
    <scope>NUCLEOTIDE SEQUENCE [LARGE SCALE GENOMIC DNA]</scope>
    <source>
        <strain evidence="2 3">DSM 43941</strain>
    </source>
</reference>
<feature type="domain" description="N-acetyltransferase" evidence="1">
    <location>
        <begin position="122"/>
        <end position="261"/>
    </location>
</feature>
<accession>A0A1H1ZCZ5</accession>
<dbReference type="PROSITE" id="PS51186">
    <property type="entry name" value="GNAT"/>
    <property type="match status" value="1"/>
</dbReference>
<keyword evidence="2" id="KW-0808">Transferase</keyword>